<keyword evidence="1" id="KW-0677">Repeat</keyword>
<dbReference type="PROSITE" id="PS50222">
    <property type="entry name" value="EF_HAND_2"/>
    <property type="match status" value="1"/>
</dbReference>
<dbReference type="FunFam" id="1.10.238.10:FF:000178">
    <property type="entry name" value="Calmodulin-2 A"/>
    <property type="match status" value="1"/>
</dbReference>
<dbReference type="SUPFAM" id="SSF47473">
    <property type="entry name" value="EF-hand"/>
    <property type="match status" value="1"/>
</dbReference>
<dbReference type="Pfam" id="PF13833">
    <property type="entry name" value="EF-hand_8"/>
    <property type="match status" value="1"/>
</dbReference>
<dbReference type="InterPro" id="IPR050145">
    <property type="entry name" value="Centrin_CML-like"/>
</dbReference>
<organism evidence="5 6">
    <name type="scientific">Cladonia borealis</name>
    <dbReference type="NCBI Taxonomy" id="184061"/>
    <lineage>
        <taxon>Eukaryota</taxon>
        <taxon>Fungi</taxon>
        <taxon>Dikarya</taxon>
        <taxon>Ascomycota</taxon>
        <taxon>Pezizomycotina</taxon>
        <taxon>Lecanoromycetes</taxon>
        <taxon>OSLEUM clade</taxon>
        <taxon>Lecanoromycetidae</taxon>
        <taxon>Lecanorales</taxon>
        <taxon>Lecanorineae</taxon>
        <taxon>Cladoniaceae</taxon>
        <taxon>Cladonia</taxon>
    </lineage>
</organism>
<evidence type="ECO:0000313" key="6">
    <source>
        <dbReference type="Proteomes" id="UP001166286"/>
    </source>
</evidence>
<keyword evidence="6" id="KW-1185">Reference proteome</keyword>
<dbReference type="Proteomes" id="UP001166286">
    <property type="component" value="Unassembled WGS sequence"/>
</dbReference>
<name>A0AA39QU26_9LECA</name>
<dbReference type="AlphaFoldDB" id="A0AA39QU26"/>
<reference evidence="5" key="1">
    <citation type="submission" date="2023-03" db="EMBL/GenBank/DDBJ databases">
        <title>Complete genome of Cladonia borealis.</title>
        <authorList>
            <person name="Park H."/>
        </authorList>
    </citation>
    <scope>NUCLEOTIDE SEQUENCE</scope>
    <source>
        <strain evidence="5">ANT050790</strain>
    </source>
</reference>
<comment type="caution">
    <text evidence="5">The sequence shown here is derived from an EMBL/GenBank/DDBJ whole genome shotgun (WGS) entry which is preliminary data.</text>
</comment>
<dbReference type="Gene3D" id="1.10.238.10">
    <property type="entry name" value="EF-hand"/>
    <property type="match status" value="2"/>
</dbReference>
<keyword evidence="2" id="KW-0106">Calcium</keyword>
<evidence type="ECO:0000313" key="5">
    <source>
        <dbReference type="EMBL" id="KAK0507743.1"/>
    </source>
</evidence>
<dbReference type="EMBL" id="JAFEKC020000022">
    <property type="protein sequence ID" value="KAK0507743.1"/>
    <property type="molecule type" value="Genomic_DNA"/>
</dbReference>
<proteinExistence type="predicted"/>
<dbReference type="PANTHER" id="PTHR23050">
    <property type="entry name" value="CALCIUM BINDING PROTEIN"/>
    <property type="match status" value="1"/>
</dbReference>
<evidence type="ECO:0000256" key="1">
    <source>
        <dbReference type="ARBA" id="ARBA00022737"/>
    </source>
</evidence>
<dbReference type="GO" id="GO:0043226">
    <property type="term" value="C:organelle"/>
    <property type="evidence" value="ECO:0007669"/>
    <property type="project" value="UniProtKB-ARBA"/>
</dbReference>
<sequence>MPPKRRAPAPTVAKEPTPRRSALAKEHNITASTESEIREAFSLFATSDKPPFLPSPSLRRALTALGVPPAPSDLKDLLEVADPDDEGEISYEAFVAVAALMLGTKDEGGDAHEKEIDEAWGLFVRMGGDGDERITMAGLRRVAKLLNEDVSEQVLKDMVMEANGGRGIREGVGRGDFVGVMTRAGVFR</sequence>
<dbReference type="InterPro" id="IPR002048">
    <property type="entry name" value="EF_hand_dom"/>
</dbReference>
<feature type="domain" description="EF-hand" evidence="4">
    <location>
        <begin position="69"/>
        <end position="104"/>
    </location>
</feature>
<accession>A0AA39QU26</accession>
<feature type="region of interest" description="Disordered" evidence="3">
    <location>
        <begin position="1"/>
        <end position="28"/>
    </location>
</feature>
<dbReference type="GO" id="GO:0005509">
    <property type="term" value="F:calcium ion binding"/>
    <property type="evidence" value="ECO:0007669"/>
    <property type="project" value="InterPro"/>
</dbReference>
<protein>
    <recommendedName>
        <fullName evidence="4">EF-hand domain-containing protein</fullName>
    </recommendedName>
</protein>
<evidence type="ECO:0000259" key="4">
    <source>
        <dbReference type="PROSITE" id="PS50222"/>
    </source>
</evidence>
<gene>
    <name evidence="5" type="ORF">JMJ35_009632</name>
</gene>
<dbReference type="InterPro" id="IPR011992">
    <property type="entry name" value="EF-hand-dom_pair"/>
</dbReference>
<evidence type="ECO:0000256" key="3">
    <source>
        <dbReference type="SAM" id="MobiDB-lite"/>
    </source>
</evidence>
<evidence type="ECO:0000256" key="2">
    <source>
        <dbReference type="ARBA" id="ARBA00022837"/>
    </source>
</evidence>